<dbReference type="Proteomes" id="UP001236500">
    <property type="component" value="Chromosome"/>
</dbReference>
<reference evidence="1 2" key="1">
    <citation type="submission" date="2023-02" db="EMBL/GenBank/DDBJ databases">
        <title>Description and genomic characterization of Microbulbifer bruguierae sp. nov., isolated from the sediment of mangrove plant Bruguiera sexangula.</title>
        <authorList>
            <person name="Long M."/>
        </authorList>
    </citation>
    <scope>NUCLEOTIDE SEQUENCE [LARGE SCALE GENOMIC DNA]</scope>
    <source>
        <strain evidence="1 2">H12</strain>
    </source>
</reference>
<protein>
    <submittedName>
        <fullName evidence="1">Uncharacterized protein</fullName>
    </submittedName>
</protein>
<accession>A0ABY8NGJ5</accession>
<gene>
    <name evidence="1" type="ORF">PVT68_05380</name>
</gene>
<name>A0ABY8NGJ5_9GAMM</name>
<dbReference type="RefSeq" id="WP_280321628.1">
    <property type="nucleotide sequence ID" value="NZ_CP118605.1"/>
</dbReference>
<dbReference type="EMBL" id="CP118605">
    <property type="protein sequence ID" value="WGL17727.1"/>
    <property type="molecule type" value="Genomic_DNA"/>
</dbReference>
<sequence>MKLIFSTIVLVLLMAISFSLGMKWEKYRILESDSLELKTPFVLQSEKGKGQLPVGTILYPYSSGPSIDTFVIFVNTKNLNALEPFSFEKPFTMVPLDAYQK</sequence>
<proteinExistence type="predicted"/>
<keyword evidence="2" id="KW-1185">Reference proteome</keyword>
<organism evidence="1 2">
    <name type="scientific">Microbulbifer bruguierae</name>
    <dbReference type="NCBI Taxonomy" id="3029061"/>
    <lineage>
        <taxon>Bacteria</taxon>
        <taxon>Pseudomonadati</taxon>
        <taxon>Pseudomonadota</taxon>
        <taxon>Gammaproteobacteria</taxon>
        <taxon>Cellvibrionales</taxon>
        <taxon>Microbulbiferaceae</taxon>
        <taxon>Microbulbifer</taxon>
    </lineage>
</organism>
<evidence type="ECO:0000313" key="1">
    <source>
        <dbReference type="EMBL" id="WGL17727.1"/>
    </source>
</evidence>
<evidence type="ECO:0000313" key="2">
    <source>
        <dbReference type="Proteomes" id="UP001236500"/>
    </source>
</evidence>